<dbReference type="Gene3D" id="3.40.50.2000">
    <property type="entry name" value="Glycogen Phosphorylase B"/>
    <property type="match status" value="2"/>
</dbReference>
<dbReference type="PANTHER" id="PTHR46401">
    <property type="entry name" value="GLYCOSYLTRANSFERASE WBBK-RELATED"/>
    <property type="match status" value="1"/>
</dbReference>
<dbReference type="InterPro" id="IPR001296">
    <property type="entry name" value="Glyco_trans_1"/>
</dbReference>
<dbReference type="AlphaFoldDB" id="A0A177N0T6"/>
<dbReference type="PANTHER" id="PTHR46401:SF2">
    <property type="entry name" value="GLYCOSYLTRANSFERASE WBBK-RELATED"/>
    <property type="match status" value="1"/>
</dbReference>
<evidence type="ECO:0000256" key="1">
    <source>
        <dbReference type="ARBA" id="ARBA00022679"/>
    </source>
</evidence>
<evidence type="ECO:0000259" key="2">
    <source>
        <dbReference type="Pfam" id="PF00534"/>
    </source>
</evidence>
<keyword evidence="5" id="KW-1185">Reference proteome</keyword>
<gene>
    <name evidence="4" type="ORF">A1355_15890</name>
</gene>
<dbReference type="Proteomes" id="UP000077628">
    <property type="component" value="Unassembled WGS sequence"/>
</dbReference>
<evidence type="ECO:0008006" key="6">
    <source>
        <dbReference type="Google" id="ProtNLM"/>
    </source>
</evidence>
<name>A0A177N0T6_9GAMM</name>
<evidence type="ECO:0000313" key="4">
    <source>
        <dbReference type="EMBL" id="OAI11577.1"/>
    </source>
</evidence>
<dbReference type="Pfam" id="PF12000">
    <property type="entry name" value="Glyco_trans_4_3"/>
    <property type="match status" value="1"/>
</dbReference>
<feature type="domain" description="Glycosyl transferase family 4" evidence="3">
    <location>
        <begin position="26"/>
        <end position="193"/>
    </location>
</feature>
<evidence type="ECO:0000259" key="3">
    <source>
        <dbReference type="Pfam" id="PF12000"/>
    </source>
</evidence>
<dbReference type="GO" id="GO:0009103">
    <property type="term" value="P:lipopolysaccharide biosynthetic process"/>
    <property type="evidence" value="ECO:0007669"/>
    <property type="project" value="TreeGrafter"/>
</dbReference>
<dbReference type="Pfam" id="PF00534">
    <property type="entry name" value="Glycos_transf_1"/>
    <property type="match status" value="1"/>
</dbReference>
<sequence length="406" mass="45712">MKILFIHQNFPAQFLQIATHLAKDTKNQVMAIRQAPNVEIANISTIAYTPSRSSNPDIHPLMSEWEAKILRAEATAKAADLLKSQGFQPDVVMVHPGWGEALLLRDIWPHAKYLGYLEYFYAATGQDFNFDPEFKTDDVEKLAKLRLKNTVNLHALHDIDAGISPTHWQRSTYPAWAQSKIDVIHEGIDTNYFSPDATRTLTIPNKGITLGGQDEIITFVARYLEPTRGFHVFMRALPELLKRRPDAHVIIIGSETGGYGPGPHGHDSWLAMLMREVGSQLDPNRVHILGRLAKADYRNVLQLSKVHVYLTYPFLLSWSLLEVMATGPIIVASDTAPVRELIQDGKNGLLFDFFDQEGLVNRVVEALSLPKRKANSLSKAARKTIVTQYDLEQCLHKWTTKIMASI</sequence>
<evidence type="ECO:0000313" key="5">
    <source>
        <dbReference type="Proteomes" id="UP000077628"/>
    </source>
</evidence>
<keyword evidence="1" id="KW-0808">Transferase</keyword>
<organism evidence="4 5">
    <name type="scientific">Methylomonas koyamae</name>
    <dbReference type="NCBI Taxonomy" id="702114"/>
    <lineage>
        <taxon>Bacteria</taxon>
        <taxon>Pseudomonadati</taxon>
        <taxon>Pseudomonadota</taxon>
        <taxon>Gammaproteobacteria</taxon>
        <taxon>Methylococcales</taxon>
        <taxon>Methylococcaceae</taxon>
        <taxon>Methylomonas</taxon>
    </lineage>
</organism>
<dbReference type="STRING" id="702114.A1355_15890"/>
<comment type="caution">
    <text evidence="4">The sequence shown here is derived from an EMBL/GenBank/DDBJ whole genome shotgun (WGS) entry which is preliminary data.</text>
</comment>
<dbReference type="InterPro" id="IPR022623">
    <property type="entry name" value="Glyco_trans_4"/>
</dbReference>
<reference evidence="5" key="1">
    <citation type="submission" date="2016-03" db="EMBL/GenBank/DDBJ databases">
        <authorList>
            <person name="Heylen K."/>
            <person name="De Vos P."/>
            <person name="Vekeman B."/>
        </authorList>
    </citation>
    <scope>NUCLEOTIDE SEQUENCE [LARGE SCALE GENOMIC DNA]</scope>
    <source>
        <strain evidence="5">R-45383</strain>
    </source>
</reference>
<dbReference type="EMBL" id="LUUK01000230">
    <property type="protein sequence ID" value="OAI11577.1"/>
    <property type="molecule type" value="Genomic_DNA"/>
</dbReference>
<dbReference type="SUPFAM" id="SSF53756">
    <property type="entry name" value="UDP-Glycosyltransferase/glycogen phosphorylase"/>
    <property type="match status" value="1"/>
</dbReference>
<protein>
    <recommendedName>
        <fullName evidence="6">Glycosyl transferase</fullName>
    </recommendedName>
</protein>
<dbReference type="GO" id="GO:0016757">
    <property type="term" value="F:glycosyltransferase activity"/>
    <property type="evidence" value="ECO:0007669"/>
    <property type="project" value="InterPro"/>
</dbReference>
<dbReference type="OrthoDB" id="5416057at2"/>
<accession>A0A177N0T6</accession>
<dbReference type="RefSeq" id="WP_064031723.1">
    <property type="nucleotide sequence ID" value="NZ_LUUK01000230.1"/>
</dbReference>
<proteinExistence type="predicted"/>
<feature type="domain" description="Glycosyl transferase family 1" evidence="2">
    <location>
        <begin position="212"/>
        <end position="383"/>
    </location>
</feature>